<dbReference type="VEuPathDB" id="FungiDB:PGTG_00810"/>
<evidence type="ECO:0000313" key="1">
    <source>
        <dbReference type="EMBL" id="EFP75479.1"/>
    </source>
</evidence>
<organism evidence="1 2">
    <name type="scientific">Puccinia graminis f. sp. tritici (strain CRL 75-36-700-3 / race SCCL)</name>
    <name type="common">Black stem rust fungus</name>
    <dbReference type="NCBI Taxonomy" id="418459"/>
    <lineage>
        <taxon>Eukaryota</taxon>
        <taxon>Fungi</taxon>
        <taxon>Dikarya</taxon>
        <taxon>Basidiomycota</taxon>
        <taxon>Pucciniomycotina</taxon>
        <taxon>Pucciniomycetes</taxon>
        <taxon>Pucciniales</taxon>
        <taxon>Pucciniaceae</taxon>
        <taxon>Puccinia</taxon>
    </lineage>
</organism>
<dbReference type="InParanoid" id="E3JTX0"/>
<dbReference type="HOGENOM" id="CLU_1826251_0_0_1"/>
<keyword evidence="2" id="KW-1185">Reference proteome</keyword>
<evidence type="ECO:0000313" key="2">
    <source>
        <dbReference type="Proteomes" id="UP000008783"/>
    </source>
</evidence>
<dbReference type="RefSeq" id="XP_003319898.1">
    <property type="nucleotide sequence ID" value="XM_003319850.1"/>
</dbReference>
<dbReference type="Proteomes" id="UP000008783">
    <property type="component" value="Unassembled WGS sequence"/>
</dbReference>
<reference evidence="2" key="2">
    <citation type="journal article" date="2011" name="Proc. Natl. Acad. Sci. U.S.A.">
        <title>Obligate biotrophy features unraveled by the genomic analysis of rust fungi.</title>
        <authorList>
            <person name="Duplessis S."/>
            <person name="Cuomo C.A."/>
            <person name="Lin Y.-C."/>
            <person name="Aerts A."/>
            <person name="Tisserant E."/>
            <person name="Veneault-Fourrey C."/>
            <person name="Joly D.L."/>
            <person name="Hacquard S."/>
            <person name="Amselem J."/>
            <person name="Cantarel B.L."/>
            <person name="Chiu R."/>
            <person name="Coutinho P.M."/>
            <person name="Feau N."/>
            <person name="Field M."/>
            <person name="Frey P."/>
            <person name="Gelhaye E."/>
            <person name="Goldberg J."/>
            <person name="Grabherr M.G."/>
            <person name="Kodira C.D."/>
            <person name="Kohler A."/>
            <person name="Kuees U."/>
            <person name="Lindquist E.A."/>
            <person name="Lucas S.M."/>
            <person name="Mago R."/>
            <person name="Mauceli E."/>
            <person name="Morin E."/>
            <person name="Murat C."/>
            <person name="Pangilinan J.L."/>
            <person name="Park R."/>
            <person name="Pearson M."/>
            <person name="Quesneville H."/>
            <person name="Rouhier N."/>
            <person name="Sakthikumar S."/>
            <person name="Salamov A.A."/>
            <person name="Schmutz J."/>
            <person name="Selles B."/>
            <person name="Shapiro H."/>
            <person name="Tanguay P."/>
            <person name="Tuskan G.A."/>
            <person name="Henrissat B."/>
            <person name="Van de Peer Y."/>
            <person name="Rouze P."/>
            <person name="Ellis J.G."/>
            <person name="Dodds P.N."/>
            <person name="Schein J.E."/>
            <person name="Zhong S."/>
            <person name="Hamelin R.C."/>
            <person name="Grigoriev I.V."/>
            <person name="Szabo L.J."/>
            <person name="Martin F."/>
        </authorList>
    </citation>
    <scope>NUCLEOTIDE SEQUENCE [LARGE SCALE GENOMIC DNA]</scope>
    <source>
        <strain evidence="2">CRL 75-36-700-3 / race SCCL</strain>
    </source>
</reference>
<proteinExistence type="predicted"/>
<dbReference type="KEGG" id="pgr:PGTG_00810"/>
<dbReference type="EMBL" id="DS178264">
    <property type="protein sequence ID" value="EFP75479.1"/>
    <property type="molecule type" value="Genomic_DNA"/>
</dbReference>
<sequence>MVHSQASTFNPIALGLENPDIRSDRTVSISRKGVTRKTPPGCFDGWCHPGVGPRGGSLDPPEHPGGSAIWVDGRYELVFWLGLNVTKSFSMYLSGGMICSRLGHDVVPIKVCTWEEERVKPPFNFDIFTGVGAGVVAIRVG</sequence>
<dbReference type="AlphaFoldDB" id="E3JTX0"/>
<dbReference type="OrthoDB" id="10584147at2759"/>
<dbReference type="GeneID" id="10543109"/>
<name>E3JTX0_PUCGT</name>
<accession>E3JTX0</accession>
<reference key="1">
    <citation type="submission" date="2007-01" db="EMBL/GenBank/DDBJ databases">
        <title>The Genome Sequence of Puccinia graminis f. sp. tritici Strain CRL 75-36-700-3.</title>
        <authorList>
            <consortium name="The Broad Institute Genome Sequencing Platform"/>
            <person name="Birren B."/>
            <person name="Lander E."/>
            <person name="Galagan J."/>
            <person name="Nusbaum C."/>
            <person name="Devon K."/>
            <person name="Cuomo C."/>
            <person name="Jaffe D."/>
            <person name="Butler J."/>
            <person name="Alvarez P."/>
            <person name="Gnerre S."/>
            <person name="Grabherr M."/>
            <person name="Mauceli E."/>
            <person name="Brockman W."/>
            <person name="Young S."/>
            <person name="LaButti K."/>
            <person name="Sykes S."/>
            <person name="DeCaprio D."/>
            <person name="Crawford M."/>
            <person name="Koehrsen M."/>
            <person name="Engels R."/>
            <person name="Montgomery P."/>
            <person name="Pearson M."/>
            <person name="Howarth C."/>
            <person name="Larson L."/>
            <person name="White J."/>
            <person name="Zeng Q."/>
            <person name="Kodira C."/>
            <person name="Yandava C."/>
            <person name="Alvarado L."/>
            <person name="O'Leary S."/>
            <person name="Szabo L."/>
            <person name="Dean R."/>
            <person name="Schein J."/>
        </authorList>
    </citation>
    <scope>NUCLEOTIDE SEQUENCE</scope>
    <source>
        <strain>CRL 75-36-700-3</strain>
    </source>
</reference>
<protein>
    <submittedName>
        <fullName evidence="1">Uncharacterized protein</fullName>
    </submittedName>
</protein>
<gene>
    <name evidence="1" type="ORF">PGTG_00810</name>
</gene>